<reference evidence="4" key="1">
    <citation type="journal article" date="2020" name="Int. J. Syst. Evol. Microbiol.">
        <title>Reclassification of Francisella noatunensis subsp. orientalis Ottem et al. 2009 as Francisella orientalis sp. nov., Francisella noatunensis subsp. chilensis subsp. nov. and emended description of Francisella noatunensis.</title>
        <authorList>
            <person name="Ramirez-Paredes J.G."/>
            <person name="Larsson P."/>
            <person name="Thompson K.D."/>
            <person name="Penman D.J."/>
            <person name="Busse H.J."/>
            <person name="Ohrman C."/>
            <person name="Sjodin A."/>
            <person name="Soto E."/>
            <person name="Richards R.H."/>
            <person name="Adams A."/>
            <person name="Colquhoun D.J."/>
        </authorList>
    </citation>
    <scope>NUCLEOTIDE SEQUENCE</scope>
    <source>
        <strain evidence="4">LADL-07285A</strain>
    </source>
</reference>
<dbReference type="Proteomes" id="UP000774689">
    <property type="component" value="Unassembled WGS sequence"/>
</dbReference>
<name>A0AAW9YT90_9GAMM</name>
<organism evidence="4 5">
    <name type="scientific">Francisella orientalis</name>
    <dbReference type="NCBI Taxonomy" id="299583"/>
    <lineage>
        <taxon>Bacteria</taxon>
        <taxon>Pseudomonadati</taxon>
        <taxon>Pseudomonadota</taxon>
        <taxon>Gammaproteobacteria</taxon>
        <taxon>Thiotrichales</taxon>
        <taxon>Francisellaceae</taxon>
        <taxon>Francisella</taxon>
    </lineage>
</organism>
<dbReference type="GO" id="GO:0005975">
    <property type="term" value="P:carbohydrate metabolic process"/>
    <property type="evidence" value="ECO:0007669"/>
    <property type="project" value="InterPro"/>
</dbReference>
<gene>
    <name evidence="4" type="ORF">CHQ83_09180</name>
</gene>
<proteinExistence type="inferred from homology"/>
<dbReference type="GeneID" id="91957837"/>
<comment type="similarity">
    <text evidence="1">Belongs to the glycosyl hydrolase 20 family.</text>
</comment>
<dbReference type="RefSeq" id="WP_071794885.1">
    <property type="nucleotide sequence ID" value="NZ_CP011923.2"/>
</dbReference>
<dbReference type="GO" id="GO:0004563">
    <property type="term" value="F:beta-N-acetylhexosaminidase activity"/>
    <property type="evidence" value="ECO:0007669"/>
    <property type="project" value="UniProtKB-ARBA"/>
</dbReference>
<dbReference type="InterPro" id="IPR017853">
    <property type="entry name" value="GH"/>
</dbReference>
<dbReference type="Gene3D" id="3.20.20.80">
    <property type="entry name" value="Glycosidases"/>
    <property type="match status" value="1"/>
</dbReference>
<dbReference type="EMBL" id="QPQM01000025">
    <property type="protein sequence ID" value="NIY57311.1"/>
    <property type="molecule type" value="Genomic_DNA"/>
</dbReference>
<evidence type="ECO:0000313" key="4">
    <source>
        <dbReference type="EMBL" id="NIY57311.1"/>
    </source>
</evidence>
<dbReference type="InterPro" id="IPR015883">
    <property type="entry name" value="Glyco_hydro_20_cat"/>
</dbReference>
<protein>
    <recommendedName>
        <fullName evidence="3">Glycoside hydrolase family 20 catalytic domain-containing protein</fullName>
    </recommendedName>
</protein>
<comment type="caution">
    <text evidence="4">The sequence shown here is derived from an EMBL/GenBank/DDBJ whole genome shotgun (WGS) entry which is preliminary data.</text>
</comment>
<evidence type="ECO:0000256" key="2">
    <source>
        <dbReference type="ARBA" id="ARBA00022801"/>
    </source>
</evidence>
<dbReference type="SUPFAM" id="SSF51445">
    <property type="entry name" value="(Trans)glycosidases"/>
    <property type="match status" value="1"/>
</dbReference>
<accession>A0AAW9YT90</accession>
<dbReference type="Pfam" id="PF00728">
    <property type="entry name" value="Glyco_hydro_20"/>
    <property type="match status" value="1"/>
</dbReference>
<evidence type="ECO:0000259" key="3">
    <source>
        <dbReference type="Pfam" id="PF00728"/>
    </source>
</evidence>
<evidence type="ECO:0000313" key="5">
    <source>
        <dbReference type="Proteomes" id="UP000774689"/>
    </source>
</evidence>
<keyword evidence="2" id="KW-0378">Hydrolase</keyword>
<evidence type="ECO:0000256" key="1">
    <source>
        <dbReference type="ARBA" id="ARBA00006285"/>
    </source>
</evidence>
<sequence>MASQKLNTLHIHFSDDGGFRLALE</sequence>
<dbReference type="AlphaFoldDB" id="A0AAW9YT90"/>
<feature type="domain" description="Glycoside hydrolase family 20 catalytic" evidence="3">
    <location>
        <begin position="1"/>
        <end position="23"/>
    </location>
</feature>